<proteinExistence type="predicted"/>
<protein>
    <submittedName>
        <fullName evidence="2">Uncharacterized protein</fullName>
    </submittedName>
</protein>
<evidence type="ECO:0000313" key="2">
    <source>
        <dbReference type="EMBL" id="KAE9963188.1"/>
    </source>
</evidence>
<keyword evidence="1" id="KW-0732">Signal</keyword>
<name>A0A8H3YKM9_VENIN</name>
<evidence type="ECO:0000313" key="3">
    <source>
        <dbReference type="Proteomes" id="UP000447873"/>
    </source>
</evidence>
<dbReference type="AlphaFoldDB" id="A0A8H3YKM9"/>
<comment type="caution">
    <text evidence="2">The sequence shown here is derived from an EMBL/GenBank/DDBJ whole genome shotgun (WGS) entry which is preliminary data.</text>
</comment>
<reference evidence="2 3" key="1">
    <citation type="submission" date="2018-12" db="EMBL/GenBank/DDBJ databases">
        <title>Venturia inaequalis Genome Resource.</title>
        <authorList>
            <person name="Lichtner F.J."/>
        </authorList>
    </citation>
    <scope>NUCLEOTIDE SEQUENCE [LARGE SCALE GENOMIC DNA]</scope>
    <source>
        <strain evidence="2 3">120213</strain>
    </source>
</reference>
<feature type="chain" id="PRO_5034609293" evidence="1">
    <location>
        <begin position="19"/>
        <end position="156"/>
    </location>
</feature>
<organism evidence="2 3">
    <name type="scientific">Venturia inaequalis</name>
    <name type="common">Apple scab fungus</name>
    <dbReference type="NCBI Taxonomy" id="5025"/>
    <lineage>
        <taxon>Eukaryota</taxon>
        <taxon>Fungi</taxon>
        <taxon>Dikarya</taxon>
        <taxon>Ascomycota</taxon>
        <taxon>Pezizomycotina</taxon>
        <taxon>Dothideomycetes</taxon>
        <taxon>Pleosporomycetidae</taxon>
        <taxon>Venturiales</taxon>
        <taxon>Venturiaceae</taxon>
        <taxon>Venturia</taxon>
    </lineage>
</organism>
<accession>A0A8H3YKM9</accession>
<evidence type="ECO:0000256" key="1">
    <source>
        <dbReference type="SAM" id="SignalP"/>
    </source>
</evidence>
<dbReference type="EMBL" id="WNWS01000890">
    <property type="protein sequence ID" value="KAE9963188.1"/>
    <property type="molecule type" value="Genomic_DNA"/>
</dbReference>
<sequence>MHISTLLTIFSAAALTSAARLPDFVLVCCNPNNNNKYHGRETGECCAEIKGSADYEFSNPAFVNNETDLPGMYCKTDLATDACYAERHKWRGYDLHVFVEMAFATFKIYLSGEADRGRQSESNLHLRWRSKLFQIARPIREKFGIGPYNELPIRRG</sequence>
<dbReference type="Proteomes" id="UP000447873">
    <property type="component" value="Unassembled WGS sequence"/>
</dbReference>
<gene>
    <name evidence="2" type="ORF">EG328_011627</name>
</gene>
<feature type="signal peptide" evidence="1">
    <location>
        <begin position="1"/>
        <end position="18"/>
    </location>
</feature>